<evidence type="ECO:0000313" key="7">
    <source>
        <dbReference type="EMBL" id="OCW57541.1"/>
    </source>
</evidence>
<dbReference type="GO" id="GO:0051287">
    <property type="term" value="F:NAD binding"/>
    <property type="evidence" value="ECO:0007669"/>
    <property type="project" value="InterPro"/>
</dbReference>
<dbReference type="CDD" id="cd05301">
    <property type="entry name" value="GDH"/>
    <property type="match status" value="1"/>
</dbReference>
<dbReference type="PANTHER" id="PTHR10996:SF283">
    <property type="entry name" value="GLYOXYLATE_HYDROXYPYRUVATE REDUCTASE B"/>
    <property type="match status" value="1"/>
</dbReference>
<dbReference type="Proteomes" id="UP000094795">
    <property type="component" value="Unassembled WGS sequence"/>
</dbReference>
<dbReference type="RefSeq" id="WP_066178837.1">
    <property type="nucleotide sequence ID" value="NZ_LQZT01000013.1"/>
</dbReference>
<dbReference type="InterPro" id="IPR029752">
    <property type="entry name" value="D-isomer_DH_CS1"/>
</dbReference>
<evidence type="ECO:0000256" key="3">
    <source>
        <dbReference type="ARBA" id="ARBA00023027"/>
    </source>
</evidence>
<dbReference type="InterPro" id="IPR050223">
    <property type="entry name" value="D-isomer_2-hydroxyacid_DH"/>
</dbReference>
<gene>
    <name evidence="7" type="ORF">AWJ14_13410</name>
</gene>
<dbReference type="Pfam" id="PF02826">
    <property type="entry name" value="2-Hacid_dh_C"/>
    <property type="match status" value="1"/>
</dbReference>
<dbReference type="EMBL" id="LQZT01000013">
    <property type="protein sequence ID" value="OCW57541.1"/>
    <property type="molecule type" value="Genomic_DNA"/>
</dbReference>
<dbReference type="SUPFAM" id="SSF52283">
    <property type="entry name" value="Formate/glycerate dehydrogenase catalytic domain-like"/>
    <property type="match status" value="1"/>
</dbReference>
<dbReference type="PANTHER" id="PTHR10996">
    <property type="entry name" value="2-HYDROXYACID DEHYDROGENASE-RELATED"/>
    <property type="match status" value="1"/>
</dbReference>
<name>A0A1C1YVL3_9HYPH</name>
<dbReference type="InterPro" id="IPR029753">
    <property type="entry name" value="D-isomer_DH_CS"/>
</dbReference>
<accession>A0A1C1YVL3</accession>
<feature type="domain" description="D-isomer specific 2-hydroxyacid dehydrogenase NAD-binding" evidence="6">
    <location>
        <begin position="114"/>
        <end position="298"/>
    </location>
</feature>
<proteinExistence type="inferred from homology"/>
<comment type="similarity">
    <text evidence="1 4">Belongs to the D-isomer specific 2-hydroxyacid dehydrogenase family.</text>
</comment>
<comment type="caution">
    <text evidence="7">The sequence shown here is derived from an EMBL/GenBank/DDBJ whole genome shotgun (WGS) entry which is preliminary data.</text>
</comment>
<evidence type="ECO:0000313" key="8">
    <source>
        <dbReference type="Proteomes" id="UP000094795"/>
    </source>
</evidence>
<dbReference type="OrthoDB" id="9793626at2"/>
<evidence type="ECO:0000256" key="2">
    <source>
        <dbReference type="ARBA" id="ARBA00023002"/>
    </source>
</evidence>
<dbReference type="InterPro" id="IPR006140">
    <property type="entry name" value="D-isomer_DH_NAD-bd"/>
</dbReference>
<evidence type="ECO:0000256" key="1">
    <source>
        <dbReference type="ARBA" id="ARBA00005854"/>
    </source>
</evidence>
<sequence length="334" mass="36697">MQSRKKPKVYITRRLPDAVETRMRELFDAELNITDEARTQPELVAAMRTADVLVPTVTDRIDAALIEQAGPQLKLIANFGNGVDNIDVEAAQKKGITVTNTPNVLSDDTADMTMALILAVPRRLTEGANIIVGAGGVWKGWSPTWMLGHRIGGKRLGIIGMGRIGTAVARRAKAFGLSIHYHNRRRVDPATEDRLEATYWDSLDQMLARVDIVSVNCPSTPATFHLLSARRLELMKPGAYIVNTARGGIIDEDALIKALREGRLSGAGLDVFEHDPAVDKRLLKLATEGKVVLLPHMGSATIEGRIDMGDKVIINIRTFFDGHRPPDRVLPHRS</sequence>
<dbReference type="FunFam" id="3.40.50.720:FF:000203">
    <property type="entry name" value="D-3-phosphoglycerate dehydrogenase (SerA)"/>
    <property type="match status" value="1"/>
</dbReference>
<keyword evidence="3" id="KW-0520">NAD</keyword>
<keyword evidence="8" id="KW-1185">Reference proteome</keyword>
<keyword evidence="2 4" id="KW-0560">Oxidoreductase</keyword>
<dbReference type="InterPro" id="IPR036291">
    <property type="entry name" value="NAD(P)-bd_dom_sf"/>
</dbReference>
<dbReference type="PROSITE" id="PS00671">
    <property type="entry name" value="D_2_HYDROXYACID_DH_3"/>
    <property type="match status" value="1"/>
</dbReference>
<evidence type="ECO:0000259" key="5">
    <source>
        <dbReference type="Pfam" id="PF00389"/>
    </source>
</evidence>
<dbReference type="GO" id="GO:0005829">
    <property type="term" value="C:cytosol"/>
    <property type="evidence" value="ECO:0007669"/>
    <property type="project" value="TreeGrafter"/>
</dbReference>
<evidence type="ECO:0000256" key="4">
    <source>
        <dbReference type="RuleBase" id="RU003719"/>
    </source>
</evidence>
<evidence type="ECO:0000259" key="6">
    <source>
        <dbReference type="Pfam" id="PF02826"/>
    </source>
</evidence>
<dbReference type="PROSITE" id="PS00065">
    <property type="entry name" value="D_2_HYDROXYACID_DH_1"/>
    <property type="match status" value="1"/>
</dbReference>
<dbReference type="Pfam" id="PF00389">
    <property type="entry name" value="2-Hacid_dh"/>
    <property type="match status" value="1"/>
</dbReference>
<feature type="domain" description="D-isomer specific 2-hydroxyacid dehydrogenase catalytic" evidence="5">
    <location>
        <begin position="18"/>
        <end position="329"/>
    </location>
</feature>
<dbReference type="GO" id="GO:0030267">
    <property type="term" value="F:glyoxylate reductase (NADPH) activity"/>
    <property type="evidence" value="ECO:0007669"/>
    <property type="project" value="TreeGrafter"/>
</dbReference>
<reference evidence="7 8" key="1">
    <citation type="submission" date="2015-12" db="EMBL/GenBank/DDBJ databases">
        <authorList>
            <person name="Shamseldin A."/>
            <person name="Moawad H."/>
            <person name="Abd El-Rahim W.M."/>
            <person name="Sadowsky M.J."/>
        </authorList>
    </citation>
    <scope>NUCLEOTIDE SEQUENCE [LARGE SCALE GENOMIC DNA]</scope>
    <source>
        <strain evidence="7 8">JC234</strain>
    </source>
</reference>
<dbReference type="STRING" id="1480615.AWJ14_13410"/>
<organism evidence="7 8">
    <name type="scientific">Hoeflea olei</name>
    <dbReference type="NCBI Taxonomy" id="1480615"/>
    <lineage>
        <taxon>Bacteria</taxon>
        <taxon>Pseudomonadati</taxon>
        <taxon>Pseudomonadota</taxon>
        <taxon>Alphaproteobacteria</taxon>
        <taxon>Hyphomicrobiales</taxon>
        <taxon>Rhizobiaceae</taxon>
        <taxon>Hoeflea</taxon>
    </lineage>
</organism>
<dbReference type="SUPFAM" id="SSF51735">
    <property type="entry name" value="NAD(P)-binding Rossmann-fold domains"/>
    <property type="match status" value="1"/>
</dbReference>
<dbReference type="Gene3D" id="3.40.50.720">
    <property type="entry name" value="NAD(P)-binding Rossmann-like Domain"/>
    <property type="match status" value="2"/>
</dbReference>
<protein>
    <submittedName>
        <fullName evidence="7">D-glycerate dehydrogenase</fullName>
    </submittedName>
</protein>
<dbReference type="GO" id="GO:0016618">
    <property type="term" value="F:hydroxypyruvate reductase [NAD(P)H] activity"/>
    <property type="evidence" value="ECO:0007669"/>
    <property type="project" value="TreeGrafter"/>
</dbReference>
<dbReference type="AlphaFoldDB" id="A0A1C1YVL3"/>
<dbReference type="InterPro" id="IPR006139">
    <property type="entry name" value="D-isomer_2_OHA_DH_cat_dom"/>
</dbReference>